<evidence type="ECO:0000313" key="2">
    <source>
        <dbReference type="Proteomes" id="UP000054549"/>
    </source>
</evidence>
<proteinExistence type="predicted"/>
<gene>
    <name evidence="1" type="ORF">M378DRAFT_157797</name>
</gene>
<dbReference type="EMBL" id="KN818227">
    <property type="protein sequence ID" value="KIL68699.1"/>
    <property type="molecule type" value="Genomic_DNA"/>
</dbReference>
<dbReference type="Proteomes" id="UP000054549">
    <property type="component" value="Unassembled WGS sequence"/>
</dbReference>
<keyword evidence="2" id="KW-1185">Reference proteome</keyword>
<dbReference type="AlphaFoldDB" id="A0A0C2TNE0"/>
<dbReference type="HOGENOM" id="CLU_2482878_0_0_1"/>
<sequence length="87" mass="9531">MMNENENGCCIASLTQRPYQPLTCRGCPQYARPGMIPIPADEQRNATATLSLPGPSPMTISVPCIVRSDSVLKSMMHRELRGIGTRL</sequence>
<protein>
    <submittedName>
        <fullName evidence="1">Uncharacterized protein</fullName>
    </submittedName>
</protein>
<reference evidence="1 2" key="1">
    <citation type="submission" date="2014-04" db="EMBL/GenBank/DDBJ databases">
        <title>Evolutionary Origins and Diversification of the Mycorrhizal Mutualists.</title>
        <authorList>
            <consortium name="DOE Joint Genome Institute"/>
            <consortium name="Mycorrhizal Genomics Consortium"/>
            <person name="Kohler A."/>
            <person name="Kuo A."/>
            <person name="Nagy L.G."/>
            <person name="Floudas D."/>
            <person name="Copeland A."/>
            <person name="Barry K.W."/>
            <person name="Cichocki N."/>
            <person name="Veneault-Fourrey C."/>
            <person name="LaButti K."/>
            <person name="Lindquist E.A."/>
            <person name="Lipzen A."/>
            <person name="Lundell T."/>
            <person name="Morin E."/>
            <person name="Murat C."/>
            <person name="Riley R."/>
            <person name="Ohm R."/>
            <person name="Sun H."/>
            <person name="Tunlid A."/>
            <person name="Henrissat B."/>
            <person name="Grigoriev I.V."/>
            <person name="Hibbett D.S."/>
            <person name="Martin F."/>
        </authorList>
    </citation>
    <scope>NUCLEOTIDE SEQUENCE [LARGE SCALE GENOMIC DNA]</scope>
    <source>
        <strain evidence="1 2">Koide BX008</strain>
    </source>
</reference>
<evidence type="ECO:0000313" key="1">
    <source>
        <dbReference type="EMBL" id="KIL68699.1"/>
    </source>
</evidence>
<dbReference type="InParanoid" id="A0A0C2TNE0"/>
<organism evidence="1 2">
    <name type="scientific">Amanita muscaria (strain Koide BX008)</name>
    <dbReference type="NCBI Taxonomy" id="946122"/>
    <lineage>
        <taxon>Eukaryota</taxon>
        <taxon>Fungi</taxon>
        <taxon>Dikarya</taxon>
        <taxon>Basidiomycota</taxon>
        <taxon>Agaricomycotina</taxon>
        <taxon>Agaricomycetes</taxon>
        <taxon>Agaricomycetidae</taxon>
        <taxon>Agaricales</taxon>
        <taxon>Pluteineae</taxon>
        <taxon>Amanitaceae</taxon>
        <taxon>Amanita</taxon>
    </lineage>
</organism>
<accession>A0A0C2TNE0</accession>
<name>A0A0C2TNE0_AMAMK</name>